<dbReference type="Gene3D" id="1.10.287.110">
    <property type="entry name" value="DnaJ domain"/>
    <property type="match status" value="1"/>
</dbReference>
<dbReference type="CDD" id="cd06257">
    <property type="entry name" value="DnaJ"/>
    <property type="match status" value="1"/>
</dbReference>
<dbReference type="InterPro" id="IPR036869">
    <property type="entry name" value="J_dom_sf"/>
</dbReference>
<proteinExistence type="predicted"/>
<feature type="domain" description="J" evidence="1">
    <location>
        <begin position="65"/>
        <end position="132"/>
    </location>
</feature>
<dbReference type="InterPro" id="IPR018253">
    <property type="entry name" value="DnaJ_domain_CS"/>
</dbReference>
<dbReference type="Proteomes" id="UP001367508">
    <property type="component" value="Unassembled WGS sequence"/>
</dbReference>
<dbReference type="InterPro" id="IPR001623">
    <property type="entry name" value="DnaJ_domain"/>
</dbReference>
<dbReference type="EMBL" id="JAYMYQ010000005">
    <property type="protein sequence ID" value="KAK7331455.1"/>
    <property type="molecule type" value="Genomic_DNA"/>
</dbReference>
<dbReference type="PANTHER" id="PTHR45090:SF4">
    <property type="entry name" value="J DOMAIN-CONTAINING PROTEIN"/>
    <property type="match status" value="1"/>
</dbReference>
<name>A0AAN9L8L1_CANGL</name>
<dbReference type="InterPro" id="IPR053232">
    <property type="entry name" value="DnaJ_C/III_chloroplastic"/>
</dbReference>
<protein>
    <recommendedName>
        <fullName evidence="1">J domain-containing protein</fullName>
    </recommendedName>
</protein>
<organism evidence="2 3">
    <name type="scientific">Canavalia gladiata</name>
    <name type="common">Sword bean</name>
    <name type="synonym">Dolichos gladiatus</name>
    <dbReference type="NCBI Taxonomy" id="3824"/>
    <lineage>
        <taxon>Eukaryota</taxon>
        <taxon>Viridiplantae</taxon>
        <taxon>Streptophyta</taxon>
        <taxon>Embryophyta</taxon>
        <taxon>Tracheophyta</taxon>
        <taxon>Spermatophyta</taxon>
        <taxon>Magnoliopsida</taxon>
        <taxon>eudicotyledons</taxon>
        <taxon>Gunneridae</taxon>
        <taxon>Pentapetalae</taxon>
        <taxon>rosids</taxon>
        <taxon>fabids</taxon>
        <taxon>Fabales</taxon>
        <taxon>Fabaceae</taxon>
        <taxon>Papilionoideae</taxon>
        <taxon>50 kb inversion clade</taxon>
        <taxon>NPAAA clade</taxon>
        <taxon>indigoferoid/millettioid clade</taxon>
        <taxon>Phaseoleae</taxon>
        <taxon>Canavalia</taxon>
    </lineage>
</organism>
<dbReference type="PROSITE" id="PS50076">
    <property type="entry name" value="DNAJ_2"/>
    <property type="match status" value="1"/>
</dbReference>
<evidence type="ECO:0000313" key="3">
    <source>
        <dbReference type="Proteomes" id="UP001367508"/>
    </source>
</evidence>
<dbReference type="SMART" id="SM00271">
    <property type="entry name" value="DnaJ"/>
    <property type="match status" value="1"/>
</dbReference>
<dbReference type="AlphaFoldDB" id="A0AAN9L8L1"/>
<dbReference type="GO" id="GO:0009507">
    <property type="term" value="C:chloroplast"/>
    <property type="evidence" value="ECO:0007669"/>
    <property type="project" value="TreeGrafter"/>
</dbReference>
<comment type="caution">
    <text evidence="2">The sequence shown here is derived from an EMBL/GenBank/DDBJ whole genome shotgun (WGS) entry which is preliminary data.</text>
</comment>
<dbReference type="PROSITE" id="PS00636">
    <property type="entry name" value="DNAJ_1"/>
    <property type="match status" value="1"/>
</dbReference>
<dbReference type="SUPFAM" id="SSF46565">
    <property type="entry name" value="Chaperone J-domain"/>
    <property type="match status" value="1"/>
</dbReference>
<dbReference type="PRINTS" id="PR00625">
    <property type="entry name" value="JDOMAIN"/>
</dbReference>
<reference evidence="2 3" key="1">
    <citation type="submission" date="2024-01" db="EMBL/GenBank/DDBJ databases">
        <title>The genomes of 5 underutilized Papilionoideae crops provide insights into root nodulation and disease resistanc.</title>
        <authorList>
            <person name="Jiang F."/>
        </authorList>
    </citation>
    <scope>NUCLEOTIDE SEQUENCE [LARGE SCALE GENOMIC DNA]</scope>
    <source>
        <strain evidence="2">LVBAO_FW01</strain>
        <tissue evidence="2">Leaves</tissue>
    </source>
</reference>
<dbReference type="Pfam" id="PF00226">
    <property type="entry name" value="DnaJ"/>
    <property type="match status" value="1"/>
</dbReference>
<dbReference type="PANTHER" id="PTHR45090">
    <property type="entry name" value="CHAPERONE PROTEIN DNAJ 20 CHLOROPLASTIC"/>
    <property type="match status" value="1"/>
</dbReference>
<gene>
    <name evidence="2" type="ORF">VNO77_25680</name>
</gene>
<sequence length="200" mass="23296">MVWNGYALTTITIPPTVSDRLRSSNRIPKPVKIGNRNGAGSVKVKCSVKCDSHCKSESESESEMSFYELLGIPESGSMLEVKHAYKQLARKYHPDVSPSGRVEEYTKRFIRVHEAYETLSDPSRRAMYDEHMGRGQSLTFSASRPFYHHQVNEQKDEWKARWVSQLRELNRRSKWKDIDRENMSWGARMRQQKDELANEL</sequence>
<accession>A0AAN9L8L1</accession>
<evidence type="ECO:0000259" key="1">
    <source>
        <dbReference type="PROSITE" id="PS50076"/>
    </source>
</evidence>
<evidence type="ECO:0000313" key="2">
    <source>
        <dbReference type="EMBL" id="KAK7331455.1"/>
    </source>
</evidence>
<keyword evidence="3" id="KW-1185">Reference proteome</keyword>